<evidence type="ECO:0000313" key="2">
    <source>
        <dbReference type="EMBL" id="NOG31090.1"/>
    </source>
</evidence>
<reference evidence="2 3" key="2">
    <citation type="submission" date="2020-06" db="EMBL/GenBank/DDBJ databases">
        <title>Halomonas songnenensis sp. nov., a moderately halophilic bacterium isolated from saline and alkaline soils.</title>
        <authorList>
            <person name="Jiang J."/>
            <person name="Pan Y."/>
        </authorList>
    </citation>
    <scope>NUCLEOTIDE SEQUENCE [LARGE SCALE GENOMIC DNA]</scope>
    <source>
        <strain evidence="2 3">TBZ9</strain>
    </source>
</reference>
<reference evidence="2 3" key="1">
    <citation type="submission" date="2020-05" db="EMBL/GenBank/DDBJ databases">
        <authorList>
            <person name="Ruan W."/>
            <person name="Jeon C.O."/>
            <person name="Chun B.H."/>
        </authorList>
    </citation>
    <scope>NUCLEOTIDE SEQUENCE [LARGE SCALE GENOMIC DNA]</scope>
    <source>
        <strain evidence="2 3">TBZ9</strain>
    </source>
</reference>
<keyword evidence="1" id="KW-0812">Transmembrane</keyword>
<proteinExistence type="predicted"/>
<dbReference type="AlphaFoldDB" id="A0A7Y3TWL5"/>
<evidence type="ECO:0000313" key="3">
    <source>
        <dbReference type="Proteomes" id="UP000588806"/>
    </source>
</evidence>
<keyword evidence="1" id="KW-1133">Transmembrane helix</keyword>
<protein>
    <submittedName>
        <fullName evidence="2">Uncharacterized protein</fullName>
    </submittedName>
</protein>
<organism evidence="2 3">
    <name type="scientific">Vreelandella azerica</name>
    <dbReference type="NCBI Taxonomy" id="2732867"/>
    <lineage>
        <taxon>Bacteria</taxon>
        <taxon>Pseudomonadati</taxon>
        <taxon>Pseudomonadota</taxon>
        <taxon>Gammaproteobacteria</taxon>
        <taxon>Oceanospirillales</taxon>
        <taxon>Halomonadaceae</taxon>
        <taxon>Vreelandella</taxon>
    </lineage>
</organism>
<name>A0A7Y3TWL5_9GAMM</name>
<sequence>MAPATPERISVGVGLCVVMLATLPRFIANELETRQTLIGLAIVAVAVVMAINYRMLNSAARKRLPSLLKSMLLAMVVGLAIMALWHSLTSDWFSWQELISNGTTLGLLLHALNLWRKPLSRE</sequence>
<accession>A0A7Y3TWL5</accession>
<evidence type="ECO:0000256" key="1">
    <source>
        <dbReference type="SAM" id="Phobius"/>
    </source>
</evidence>
<comment type="caution">
    <text evidence="2">The sequence shown here is derived from an EMBL/GenBank/DDBJ whole genome shotgun (WGS) entry which is preliminary data.</text>
</comment>
<dbReference type="EMBL" id="JABFHI010000001">
    <property type="protein sequence ID" value="NOG31090.1"/>
    <property type="molecule type" value="Genomic_DNA"/>
</dbReference>
<keyword evidence="1" id="KW-0472">Membrane</keyword>
<feature type="transmembrane region" description="Helical" evidence="1">
    <location>
        <begin position="9"/>
        <end position="28"/>
    </location>
</feature>
<dbReference type="RefSeq" id="WP_171701520.1">
    <property type="nucleotide sequence ID" value="NZ_JABFHI010000001.1"/>
</dbReference>
<dbReference type="Proteomes" id="UP000588806">
    <property type="component" value="Unassembled WGS sequence"/>
</dbReference>
<feature type="transmembrane region" description="Helical" evidence="1">
    <location>
        <begin position="67"/>
        <end position="86"/>
    </location>
</feature>
<feature type="transmembrane region" description="Helical" evidence="1">
    <location>
        <begin position="34"/>
        <end position="55"/>
    </location>
</feature>
<keyword evidence="3" id="KW-1185">Reference proteome</keyword>
<gene>
    <name evidence="2" type="ORF">HLB35_03730</name>
</gene>